<name>A0ABU2HA20_9ACTN</name>
<evidence type="ECO:0000313" key="1">
    <source>
        <dbReference type="EMBL" id="MDS1272152.1"/>
    </source>
</evidence>
<dbReference type="RefSeq" id="WP_310913721.1">
    <property type="nucleotide sequence ID" value="NZ_JAVLVT010000010.1"/>
</dbReference>
<comment type="caution">
    <text evidence="1">The sequence shown here is derived from an EMBL/GenBank/DDBJ whole genome shotgun (WGS) entry which is preliminary data.</text>
</comment>
<accession>A0ABU2HA20</accession>
<keyword evidence="2" id="KW-1185">Reference proteome</keyword>
<reference evidence="2" key="1">
    <citation type="submission" date="2023-07" db="EMBL/GenBank/DDBJ databases">
        <title>Novel species in the genus Lipingzhangella isolated from Sambhar Salt Lake.</title>
        <authorList>
            <person name="Jiya N."/>
            <person name="Kajale S."/>
            <person name="Sharma A."/>
        </authorList>
    </citation>
    <scope>NUCLEOTIDE SEQUENCE [LARGE SCALE GENOMIC DNA]</scope>
    <source>
        <strain evidence="2">LS1_29</strain>
    </source>
</reference>
<evidence type="ECO:0000313" key="2">
    <source>
        <dbReference type="Proteomes" id="UP001250214"/>
    </source>
</evidence>
<proteinExistence type="predicted"/>
<gene>
    <name evidence="1" type="ORF">RIF23_17825</name>
</gene>
<dbReference type="Proteomes" id="UP001250214">
    <property type="component" value="Unassembled WGS sequence"/>
</dbReference>
<sequence length="63" mass="6690">MGILIAITGILLLVCALGWLTAVSLGMRLDDRRGAYGAIRADSERGTLARVGRRVVGLHVAED</sequence>
<protein>
    <submittedName>
        <fullName evidence="1">Uncharacterized protein</fullName>
    </submittedName>
</protein>
<organism evidence="1 2">
    <name type="scientific">Lipingzhangella rawalii</name>
    <dbReference type="NCBI Taxonomy" id="2055835"/>
    <lineage>
        <taxon>Bacteria</taxon>
        <taxon>Bacillati</taxon>
        <taxon>Actinomycetota</taxon>
        <taxon>Actinomycetes</taxon>
        <taxon>Streptosporangiales</taxon>
        <taxon>Nocardiopsidaceae</taxon>
        <taxon>Lipingzhangella</taxon>
    </lineage>
</organism>
<dbReference type="EMBL" id="JAVLVT010000010">
    <property type="protein sequence ID" value="MDS1272152.1"/>
    <property type="molecule type" value="Genomic_DNA"/>
</dbReference>